<dbReference type="InterPro" id="IPR041588">
    <property type="entry name" value="Integrase_H2C2"/>
</dbReference>
<feature type="compositionally biased region" description="Basic and acidic residues" evidence="1">
    <location>
        <begin position="45"/>
        <end position="54"/>
    </location>
</feature>
<dbReference type="AlphaFoldDB" id="A0A6G0MT77"/>
<feature type="compositionally biased region" description="Low complexity" evidence="1">
    <location>
        <begin position="585"/>
        <end position="602"/>
    </location>
</feature>
<dbReference type="InterPro" id="IPR001584">
    <property type="entry name" value="Integrase_cat-core"/>
</dbReference>
<comment type="caution">
    <text evidence="3">The sequence shown here is derived from an EMBL/GenBank/DDBJ whole genome shotgun (WGS) entry which is preliminary data.</text>
</comment>
<feature type="domain" description="Integrase catalytic" evidence="2">
    <location>
        <begin position="251"/>
        <end position="426"/>
    </location>
</feature>
<dbReference type="InterPro" id="IPR012337">
    <property type="entry name" value="RNaseH-like_sf"/>
</dbReference>
<dbReference type="Gene3D" id="1.10.340.70">
    <property type="match status" value="1"/>
</dbReference>
<dbReference type="GO" id="GO:0003676">
    <property type="term" value="F:nucleic acid binding"/>
    <property type="evidence" value="ECO:0007669"/>
    <property type="project" value="InterPro"/>
</dbReference>
<dbReference type="Proteomes" id="UP000476176">
    <property type="component" value="Unassembled WGS sequence"/>
</dbReference>
<dbReference type="GO" id="GO:0015074">
    <property type="term" value="P:DNA integration"/>
    <property type="evidence" value="ECO:0007669"/>
    <property type="project" value="InterPro"/>
</dbReference>
<name>A0A6G0MT77_9STRA</name>
<evidence type="ECO:0000256" key="1">
    <source>
        <dbReference type="SAM" id="MobiDB-lite"/>
    </source>
</evidence>
<feature type="region of interest" description="Disordered" evidence="1">
    <location>
        <begin position="1"/>
        <end position="33"/>
    </location>
</feature>
<dbReference type="InterPro" id="IPR036397">
    <property type="entry name" value="RNaseH_sf"/>
</dbReference>
<feature type="region of interest" description="Disordered" evidence="1">
    <location>
        <begin position="577"/>
        <end position="620"/>
    </location>
</feature>
<evidence type="ECO:0000259" key="2">
    <source>
        <dbReference type="PROSITE" id="PS50994"/>
    </source>
</evidence>
<reference evidence="3 4" key="1">
    <citation type="submission" date="2018-09" db="EMBL/GenBank/DDBJ databases">
        <title>Genomic investigation of the strawberry pathogen Phytophthora fragariae indicates pathogenicity is determined by transcriptional variation in three key races.</title>
        <authorList>
            <person name="Adams T.M."/>
            <person name="Armitage A.D."/>
            <person name="Sobczyk M.K."/>
            <person name="Bates H.J."/>
            <person name="Dunwell J.M."/>
            <person name="Nellist C.F."/>
            <person name="Harrison R.J."/>
        </authorList>
    </citation>
    <scope>NUCLEOTIDE SEQUENCE [LARGE SCALE GENOMIC DNA]</scope>
    <source>
        <strain evidence="3 4">BC-23</strain>
    </source>
</reference>
<protein>
    <recommendedName>
        <fullName evidence="2">Integrase catalytic domain-containing protein</fullName>
    </recommendedName>
</protein>
<organism evidence="3 4">
    <name type="scientific">Phytophthora fragariae</name>
    <dbReference type="NCBI Taxonomy" id="53985"/>
    <lineage>
        <taxon>Eukaryota</taxon>
        <taxon>Sar</taxon>
        <taxon>Stramenopiles</taxon>
        <taxon>Oomycota</taxon>
        <taxon>Peronosporomycetes</taxon>
        <taxon>Peronosporales</taxon>
        <taxon>Peronosporaceae</taxon>
        <taxon>Phytophthora</taxon>
    </lineage>
</organism>
<dbReference type="PANTHER" id="PTHR47266">
    <property type="entry name" value="ENDONUCLEASE-RELATED"/>
    <property type="match status" value="1"/>
</dbReference>
<dbReference type="PROSITE" id="PS50994">
    <property type="entry name" value="INTEGRASE"/>
    <property type="match status" value="1"/>
</dbReference>
<evidence type="ECO:0000313" key="3">
    <source>
        <dbReference type="EMBL" id="KAE9179413.1"/>
    </source>
</evidence>
<proteinExistence type="predicted"/>
<sequence length="713" mass="80409">MGDTSTDHDDDPMNLPWANDMPGIRNTSTDTDNAEVADVRVAADDHAARNDDCGAKTTEVPKTTDATTTRSPTKPSPPTTRRCTKAATMGTDAAVTSQPTKTGAATVTNKKPRATEVLQNTTNAQKTAVEQRRQPTYQESPAMTLQLTDEAIVAAQGRSRLVQKMKADEAHRGMKVAQQYGLVLIDTKRGKRIILPPELWPIAFKESHDSVWAGHLRAPHTYERIARMYWWPDLLQEVKRWVRGCQDCGSRKARPREVIPPLRNLRGGDACDRWALDVAGPFPRAGGGERYVIAAVEYVTRYVVAVATERHTAEHVAEFLMKEVVLKFGVFRELLTDGAPELTGRSIEQLVLLLQAEQTNPVPYRPQMIGLVDRFHRTWKDTVSLYMHDDKQDDWEMWVAFAVFAYNSGRHTTVALSPNELMMGRKLRSPNDLLRSTGVTEAGELTQYHKNLLQTMKCSQECAEHARLREQNRQAKYYNRRVKVTRTFKAGDRVWMYRPPKGPKATKFVHRWMGPMRIVSAAGYENYLVRREDKNGELREFIAHVSFLTTYHESTDELQKAAAEIEAQLNCEGEVEREDDDAETEAVAGTATATARPVTGAAGKRRRRPAATSEEAWGDDGEQLVEISRRRRRNKAGHYVLEFKLRLARRTQGDHDEHADADDDATRWVSLTEYNRLFDAGRVVARNQPQDDEAPGFVPVAGSQADVFLRFDS</sequence>
<dbReference type="Gene3D" id="3.30.420.10">
    <property type="entry name" value="Ribonuclease H-like superfamily/Ribonuclease H"/>
    <property type="match status" value="1"/>
</dbReference>
<dbReference type="SUPFAM" id="SSF53098">
    <property type="entry name" value="Ribonuclease H-like"/>
    <property type="match status" value="1"/>
</dbReference>
<dbReference type="Pfam" id="PF17921">
    <property type="entry name" value="Integrase_H2C2"/>
    <property type="match status" value="1"/>
</dbReference>
<evidence type="ECO:0000313" key="4">
    <source>
        <dbReference type="Proteomes" id="UP000476176"/>
    </source>
</evidence>
<accession>A0A6G0MT77</accession>
<feature type="region of interest" description="Disordered" evidence="1">
    <location>
        <begin position="45"/>
        <end position="106"/>
    </location>
</feature>
<feature type="compositionally biased region" description="Polar residues" evidence="1">
    <location>
        <begin position="94"/>
        <end position="106"/>
    </location>
</feature>
<dbReference type="EMBL" id="QXGC01003016">
    <property type="protein sequence ID" value="KAE9179413.1"/>
    <property type="molecule type" value="Genomic_DNA"/>
</dbReference>
<gene>
    <name evidence="3" type="ORF">PF004_g25169</name>
</gene>
<dbReference type="InterPro" id="IPR052160">
    <property type="entry name" value="Gypsy_RT_Integrase-like"/>
</dbReference>